<proteinExistence type="predicted"/>
<dbReference type="OrthoDB" id="10263741at2759"/>
<evidence type="ECO:0000313" key="3">
    <source>
        <dbReference type="Proteomes" id="UP000565441"/>
    </source>
</evidence>
<dbReference type="Pfam" id="PF02201">
    <property type="entry name" value="SWIB"/>
    <property type="match status" value="1"/>
</dbReference>
<dbReference type="SUPFAM" id="SSF47592">
    <property type="entry name" value="SWIB/MDM2 domain"/>
    <property type="match status" value="1"/>
</dbReference>
<dbReference type="PANTHER" id="PTHR13844">
    <property type="entry name" value="SWI/SNF-RELATED MATRIX-ASSOCIATED ACTIN-DEPENDENT REGULATOR OF CHROMATIN SUBFAMILY D"/>
    <property type="match status" value="1"/>
</dbReference>
<sequence length="425" mass="48400">MDGPKAAKKRKLTDKTIPNVILQNPDFAQDSRMYQDLLEMERKLDWTMMRKRVEIQDALARNPTTTRTVRIFMSHTVSGQLWQTGGEISANFETGEGIPAWVFKIEGRLLEVRHIISALGGVLSLPWKLPNQRTRDKTPQRKFSTMIKRMVVELDRDPTLYPEGNIVEWPRAPGHHNPPLDGFSVRRTGDAPTKLRVVMYLDHFPEQFKVVGDLGAALGIKKESRIGVIQALWNYIKIQGLQDKTDRRMVRADERLRPIFNGDSILFQKLPEVVNRYLAAPDPIILHYTINPAIPPPERPSAWDVEIKMEDLSLKGRMAAMVSQSKESTQMLTKMDEEIALLAQSLHNSHLKRTFLQSFASNPAGFIQTWLESQSRDLESVLGSGPSEGMTVRQEELKRSEFFRLPWVDEAVAIQEGLRLAAKGM</sequence>
<accession>A0A8H5LZS1</accession>
<keyword evidence="3" id="KW-1185">Reference proteome</keyword>
<organism evidence="2 3">
    <name type="scientific">Tricholomella constricta</name>
    <dbReference type="NCBI Taxonomy" id="117010"/>
    <lineage>
        <taxon>Eukaryota</taxon>
        <taxon>Fungi</taxon>
        <taxon>Dikarya</taxon>
        <taxon>Basidiomycota</taxon>
        <taxon>Agaricomycotina</taxon>
        <taxon>Agaricomycetes</taxon>
        <taxon>Agaricomycetidae</taxon>
        <taxon>Agaricales</taxon>
        <taxon>Tricholomatineae</taxon>
        <taxon>Lyophyllaceae</taxon>
        <taxon>Tricholomella</taxon>
    </lineage>
</organism>
<evidence type="ECO:0000259" key="1">
    <source>
        <dbReference type="PROSITE" id="PS51925"/>
    </source>
</evidence>
<dbReference type="InterPro" id="IPR003121">
    <property type="entry name" value="SWIB_MDM2_domain"/>
</dbReference>
<dbReference type="CDD" id="cd10568">
    <property type="entry name" value="SWIB_like"/>
    <property type="match status" value="1"/>
</dbReference>
<dbReference type="Gene3D" id="1.10.245.10">
    <property type="entry name" value="SWIB/MDM2 domain"/>
    <property type="match status" value="1"/>
</dbReference>
<reference evidence="2 3" key="1">
    <citation type="journal article" date="2020" name="ISME J.">
        <title>Uncovering the hidden diversity of litter-decomposition mechanisms in mushroom-forming fungi.</title>
        <authorList>
            <person name="Floudas D."/>
            <person name="Bentzer J."/>
            <person name="Ahren D."/>
            <person name="Johansson T."/>
            <person name="Persson P."/>
            <person name="Tunlid A."/>
        </authorList>
    </citation>
    <scope>NUCLEOTIDE SEQUENCE [LARGE SCALE GENOMIC DNA]</scope>
    <source>
        <strain evidence="2 3">CBS 661.87</strain>
    </source>
</reference>
<name>A0A8H5LZS1_9AGAR</name>
<comment type="caution">
    <text evidence="2">The sequence shown here is derived from an EMBL/GenBank/DDBJ whole genome shotgun (WGS) entry which is preliminary data.</text>
</comment>
<gene>
    <name evidence="2" type="ORF">D9615_007956</name>
</gene>
<dbReference type="EMBL" id="JAACJP010000034">
    <property type="protein sequence ID" value="KAF5375399.1"/>
    <property type="molecule type" value="Genomic_DNA"/>
</dbReference>
<protein>
    <recommendedName>
        <fullName evidence="1">DM2 domain-containing protein</fullName>
    </recommendedName>
</protein>
<dbReference type="AlphaFoldDB" id="A0A8H5LZS1"/>
<dbReference type="InterPro" id="IPR019835">
    <property type="entry name" value="SWIB_domain"/>
</dbReference>
<dbReference type="PROSITE" id="PS51925">
    <property type="entry name" value="SWIB_MDM2"/>
    <property type="match status" value="1"/>
</dbReference>
<dbReference type="SMART" id="SM00151">
    <property type="entry name" value="SWIB"/>
    <property type="match status" value="1"/>
</dbReference>
<feature type="domain" description="DM2" evidence="1">
    <location>
        <begin position="203"/>
        <end position="280"/>
    </location>
</feature>
<evidence type="ECO:0000313" key="2">
    <source>
        <dbReference type="EMBL" id="KAF5375399.1"/>
    </source>
</evidence>
<dbReference type="Proteomes" id="UP000565441">
    <property type="component" value="Unassembled WGS sequence"/>
</dbReference>
<dbReference type="InterPro" id="IPR036885">
    <property type="entry name" value="SWIB_MDM2_dom_sf"/>
</dbReference>